<accession>A0ABQ7WPB3</accession>
<keyword evidence="3" id="KW-1185">Reference proteome</keyword>
<feature type="region of interest" description="Disordered" evidence="1">
    <location>
        <begin position="60"/>
        <end position="79"/>
    </location>
</feature>
<dbReference type="EMBL" id="JAIVGD010000001">
    <property type="protein sequence ID" value="KAH0782577.1"/>
    <property type="molecule type" value="Genomic_DNA"/>
</dbReference>
<name>A0ABQ7WPB3_SOLTU</name>
<comment type="caution">
    <text evidence="2">The sequence shown here is derived from an EMBL/GenBank/DDBJ whole genome shotgun (WGS) entry which is preliminary data.</text>
</comment>
<evidence type="ECO:0000313" key="3">
    <source>
        <dbReference type="Proteomes" id="UP000826656"/>
    </source>
</evidence>
<protein>
    <submittedName>
        <fullName evidence="2">Uncharacterized protein</fullName>
    </submittedName>
</protein>
<sequence length="79" mass="9057">MITKAMNTYLLLINVQHCFNYRCNTRSISSLWDEFANWRGLGGYEHPALEYYGNTGPVVQVSESGEDSSRRATRRVPVE</sequence>
<dbReference type="Proteomes" id="UP000826656">
    <property type="component" value="Unassembled WGS sequence"/>
</dbReference>
<reference evidence="2 3" key="1">
    <citation type="journal article" date="2021" name="bioRxiv">
        <title>Chromosome-scale and haplotype-resolved genome assembly of a tetraploid potato cultivar.</title>
        <authorList>
            <person name="Sun H."/>
            <person name="Jiao W.-B."/>
            <person name="Krause K."/>
            <person name="Campoy J.A."/>
            <person name="Goel M."/>
            <person name="Folz-Donahue K."/>
            <person name="Kukat C."/>
            <person name="Huettel B."/>
            <person name="Schneeberger K."/>
        </authorList>
    </citation>
    <scope>NUCLEOTIDE SEQUENCE [LARGE SCALE GENOMIC DNA]</scope>
    <source>
        <strain evidence="2">SolTubOtavaFocal</strain>
        <tissue evidence="2">Leaves</tissue>
    </source>
</reference>
<evidence type="ECO:0000313" key="2">
    <source>
        <dbReference type="EMBL" id="KAH0782577.1"/>
    </source>
</evidence>
<proteinExistence type="predicted"/>
<gene>
    <name evidence="2" type="ORF">KY290_002175</name>
</gene>
<evidence type="ECO:0000256" key="1">
    <source>
        <dbReference type="SAM" id="MobiDB-lite"/>
    </source>
</evidence>
<organism evidence="2 3">
    <name type="scientific">Solanum tuberosum</name>
    <name type="common">Potato</name>
    <dbReference type="NCBI Taxonomy" id="4113"/>
    <lineage>
        <taxon>Eukaryota</taxon>
        <taxon>Viridiplantae</taxon>
        <taxon>Streptophyta</taxon>
        <taxon>Embryophyta</taxon>
        <taxon>Tracheophyta</taxon>
        <taxon>Spermatophyta</taxon>
        <taxon>Magnoliopsida</taxon>
        <taxon>eudicotyledons</taxon>
        <taxon>Gunneridae</taxon>
        <taxon>Pentapetalae</taxon>
        <taxon>asterids</taxon>
        <taxon>lamiids</taxon>
        <taxon>Solanales</taxon>
        <taxon>Solanaceae</taxon>
        <taxon>Solanoideae</taxon>
        <taxon>Solaneae</taxon>
        <taxon>Solanum</taxon>
    </lineage>
</organism>